<dbReference type="EMBL" id="BJLD01000008">
    <property type="protein sequence ID" value="GEA44550.1"/>
    <property type="molecule type" value="Genomic_DNA"/>
</dbReference>
<dbReference type="Gene3D" id="3.30.479.30">
    <property type="entry name" value="Band 7 domain"/>
    <property type="match status" value="1"/>
</dbReference>
<evidence type="ECO:0000256" key="1">
    <source>
        <dbReference type="SAM" id="Coils"/>
    </source>
</evidence>
<dbReference type="Pfam" id="PF01145">
    <property type="entry name" value="Band_7"/>
    <property type="match status" value="1"/>
</dbReference>
<dbReference type="InterPro" id="IPR001972">
    <property type="entry name" value="Stomatin_HflK_fam"/>
</dbReference>
<dbReference type="PANTHER" id="PTHR43327:SF10">
    <property type="entry name" value="STOMATIN-LIKE PROTEIN 2, MITOCHONDRIAL"/>
    <property type="match status" value="1"/>
</dbReference>
<organism evidence="4 5">
    <name type="scientific">Corynebacterium striatum</name>
    <dbReference type="NCBI Taxonomy" id="43770"/>
    <lineage>
        <taxon>Bacteria</taxon>
        <taxon>Bacillati</taxon>
        <taxon>Actinomycetota</taxon>
        <taxon>Actinomycetes</taxon>
        <taxon>Mycobacteriales</taxon>
        <taxon>Corynebacteriaceae</taxon>
        <taxon>Corynebacterium</taxon>
    </lineage>
</organism>
<proteinExistence type="predicted"/>
<dbReference type="SMART" id="SM00244">
    <property type="entry name" value="PHB"/>
    <property type="match status" value="1"/>
</dbReference>
<feature type="domain" description="Band 7" evidence="3">
    <location>
        <begin position="20"/>
        <end position="179"/>
    </location>
</feature>
<feature type="region of interest" description="Disordered" evidence="2">
    <location>
        <begin position="317"/>
        <end position="359"/>
    </location>
</feature>
<feature type="coiled-coil region" evidence="1">
    <location>
        <begin position="171"/>
        <end position="198"/>
    </location>
</feature>
<evidence type="ECO:0000313" key="4">
    <source>
        <dbReference type="EMBL" id="GEA44550.1"/>
    </source>
</evidence>
<evidence type="ECO:0000256" key="2">
    <source>
        <dbReference type="SAM" id="MobiDB-lite"/>
    </source>
</evidence>
<dbReference type="CDD" id="cd03407">
    <property type="entry name" value="SPFH_like_u4"/>
    <property type="match status" value="1"/>
</dbReference>
<name>A0AAQ1TX57_CORST</name>
<dbReference type="AlphaFoldDB" id="A0AAQ1TX57"/>
<dbReference type="InterPro" id="IPR050710">
    <property type="entry name" value="Band7/mec-2_domain"/>
</dbReference>
<evidence type="ECO:0000313" key="5">
    <source>
        <dbReference type="Proteomes" id="UP000315234"/>
    </source>
</evidence>
<accession>A0AAQ1TX57</accession>
<dbReference type="InterPro" id="IPR036013">
    <property type="entry name" value="Band_7/SPFH_dom_sf"/>
</dbReference>
<gene>
    <name evidence="4" type="ORF">Cst04h_27200</name>
</gene>
<comment type="caution">
    <text evidence="4">The sequence shown here is derived from an EMBL/GenBank/DDBJ whole genome shotgun (WGS) entry which is preliminary data.</text>
</comment>
<dbReference type="Proteomes" id="UP000315234">
    <property type="component" value="Unassembled WGS sequence"/>
</dbReference>
<reference evidence="4 5" key="1">
    <citation type="submission" date="2019-06" db="EMBL/GenBank/DDBJ databases">
        <title>Draft genome sequence of Corynebacterium striatum NBRC 15291.</title>
        <authorList>
            <person name="Miura T."/>
            <person name="Furukawa M."/>
            <person name="Shimamura M."/>
            <person name="Ohyama Y."/>
            <person name="Yamazoe A."/>
            <person name="Kawasaki H."/>
        </authorList>
    </citation>
    <scope>NUCLEOTIDE SEQUENCE [LARGE SCALE GENOMIC DNA]</scope>
    <source>
        <strain evidence="4 5">NBRC 15291</strain>
    </source>
</reference>
<feature type="compositionally biased region" description="Low complexity" evidence="2">
    <location>
        <begin position="317"/>
        <end position="339"/>
    </location>
</feature>
<dbReference type="PRINTS" id="PR00721">
    <property type="entry name" value="STOMATIN"/>
</dbReference>
<dbReference type="InterPro" id="IPR001107">
    <property type="entry name" value="Band_7"/>
</dbReference>
<dbReference type="GO" id="GO:0016020">
    <property type="term" value="C:membrane"/>
    <property type="evidence" value="ECO:0007669"/>
    <property type="project" value="InterPro"/>
</dbReference>
<dbReference type="RefSeq" id="WP_005531067.1">
    <property type="nucleotide sequence ID" value="NZ_BJLD01000008.1"/>
</dbReference>
<evidence type="ECO:0000259" key="3">
    <source>
        <dbReference type="SMART" id="SM00244"/>
    </source>
</evidence>
<protein>
    <submittedName>
        <fullName evidence="4">Peptidase</fullName>
    </submittedName>
</protein>
<keyword evidence="1" id="KW-0175">Coiled coil</keyword>
<dbReference type="SUPFAM" id="SSF117892">
    <property type="entry name" value="Band 7/SPFH domain"/>
    <property type="match status" value="1"/>
</dbReference>
<sequence>MFGMFFVGVVLLAIVLTIFDGYYIVRTREAAIVERLGKFVTVAHAGLHFKLPWVDRVRDKISLQVRQLDVMVETKTKDNVFVQIPVAVQYEVVQGREREAYYMLSNHEQQIVAYVQDNVRSSVANMDLDDSFSSKDTIAQNVAMSLRDNMAAYGWHFVNTLVTDIRPDTRVRESMNSINAAQREREAAIAQAEAEKIRVVKEAEGAAEAKKLQGRGVAEQRKEIVEGIAQQYEMLRAAGVQENPETLMLVSQYLDAMVDVADRSHTNVLYMPSNPGGMQDLFGGMRDVLLSTQAINNEASGGLDREQRERLEQLRAQNVQRAQQAAREAQQQAQQSAQAIEQPPYADGAPQSKAPQTARQYFDELRDQLKGDN</sequence>
<dbReference type="PANTHER" id="PTHR43327">
    <property type="entry name" value="STOMATIN-LIKE PROTEIN 2, MITOCHONDRIAL"/>
    <property type="match status" value="1"/>
</dbReference>